<dbReference type="RefSeq" id="WP_073383610.1">
    <property type="nucleotide sequence ID" value="NZ_CAUEPJ010000059.1"/>
</dbReference>
<name>A0AB74F5R9_9FIRM</name>
<dbReference type="Proteomes" id="UP000184012">
    <property type="component" value="Unassembled WGS sequence"/>
</dbReference>
<gene>
    <name evidence="1" type="ORF">SAMN04515649_12013</name>
</gene>
<evidence type="ECO:0000313" key="2">
    <source>
        <dbReference type="Proteomes" id="UP000184012"/>
    </source>
</evidence>
<evidence type="ECO:0000313" key="1">
    <source>
        <dbReference type="EMBL" id="SHM54039.1"/>
    </source>
</evidence>
<protein>
    <submittedName>
        <fullName evidence="1">Uncharacterized protein</fullName>
    </submittedName>
</protein>
<dbReference type="EMBL" id="FRBP01000020">
    <property type="protein sequence ID" value="SHM54039.1"/>
    <property type="molecule type" value="Genomic_DNA"/>
</dbReference>
<proteinExistence type="predicted"/>
<reference evidence="1 2" key="1">
    <citation type="submission" date="2016-11" db="EMBL/GenBank/DDBJ databases">
        <authorList>
            <person name="Varghese N."/>
            <person name="Submissions S."/>
        </authorList>
    </citation>
    <scope>NUCLEOTIDE SEQUENCE [LARGE SCALE GENOMIC DNA]</scope>
    <source>
        <strain evidence="1 2">FD</strain>
    </source>
</reference>
<dbReference type="AlphaFoldDB" id="A0AB74F5R9"/>
<sequence>MYKRNTLLLPCNDDSGGSISVYKTDYEKFKKSRKIVITKEVINREGVHLEYYSKRNPDASGKCYLKNLDLIEGR</sequence>
<organism evidence="1 2">
    <name type="scientific">Eubacterium callanderi</name>
    <dbReference type="NCBI Taxonomy" id="53442"/>
    <lineage>
        <taxon>Bacteria</taxon>
        <taxon>Bacillati</taxon>
        <taxon>Bacillota</taxon>
        <taxon>Clostridia</taxon>
        <taxon>Eubacteriales</taxon>
        <taxon>Eubacteriaceae</taxon>
        <taxon>Eubacterium</taxon>
    </lineage>
</organism>
<comment type="caution">
    <text evidence="1">The sequence shown here is derived from an EMBL/GenBank/DDBJ whole genome shotgun (WGS) entry which is preliminary data.</text>
</comment>
<accession>A0AB74F5R9</accession>